<feature type="compositionally biased region" description="Acidic residues" evidence="1">
    <location>
        <begin position="386"/>
        <end position="400"/>
    </location>
</feature>
<evidence type="ECO:0000313" key="4">
    <source>
        <dbReference type="Proteomes" id="UP001470230"/>
    </source>
</evidence>
<feature type="compositionally biased region" description="Polar residues" evidence="1">
    <location>
        <begin position="487"/>
        <end position="497"/>
    </location>
</feature>
<feature type="compositionally biased region" description="Basic and acidic residues" evidence="1">
    <location>
        <begin position="589"/>
        <end position="615"/>
    </location>
</feature>
<sequence length="735" mass="83831">MNDKNVFIIYPQNSPSSKYPTLKKSPESKKDIAFRLNFSSTKNQERNINHVMSTFEKPFTTLGVNSELKKQFTQIIIDLKATFKQIDKDHSNQELNQKFWEQWNQFDTILHQMSVHSAYYYCSREIERLTLDITGAIKSIKSNPPAVPGIQHEFSIIVEKIQKSFVQIVDRFAEIVDSKIDESKKIRDLESMRNQIRQFRTDIVGDRSKFFSLSSANHATQEKAKQTIETSLTTIIATISDLKRQTYLLDNLDNEITQAMRVIEMMIDGDPLPNAKSERIQEKVKIEKENLIENQPASPLVKSKSNLSRRCTINPSNNGNKNNRRSSRRRKSIKRNASLIDLERSASENESDVSFCSTLSEFQDGKELLFDSVTINAELSDIDEDSMFEISDDDSDDYENDQSKSLSSEKVIQKKINFDEDNEDNNDLNNIISPNKEVLENNKVEQLNDEMDTDENNDNEAPATIRQEIKQTNDNEDSNGCDYDINANENSTGSLNDNAKLADEETEKEGILDKNTIENTNEEQKDEINIQGIPEDENITQINEKKTQNDRDNNKDENINHIAELHISNFSGSSTDDHQLDIDCQKRADENEKDSILDHDKNEKDDDNDKRKENGDDSNLGIVQDTDSGSNEVTGKISATTALLPTSSDSGEEFLSSDLEEINIPLVCSCPVLTFEQVPLLYQLSTSRPLSFEKIECCNSQSETRDQSSSNCYMMFLLVCFIVITFFLLLNLNVQ</sequence>
<keyword evidence="2" id="KW-0472">Membrane</keyword>
<feature type="transmembrane region" description="Helical" evidence="2">
    <location>
        <begin position="713"/>
        <end position="732"/>
    </location>
</feature>
<reference evidence="3 4" key="1">
    <citation type="submission" date="2024-04" db="EMBL/GenBank/DDBJ databases">
        <title>Tritrichomonas musculus Genome.</title>
        <authorList>
            <person name="Alves-Ferreira E."/>
            <person name="Grigg M."/>
            <person name="Lorenzi H."/>
            <person name="Galac M."/>
        </authorList>
    </citation>
    <scope>NUCLEOTIDE SEQUENCE [LARGE SCALE GENOMIC DNA]</scope>
    <source>
        <strain evidence="3 4">EAF2021</strain>
    </source>
</reference>
<keyword evidence="2" id="KW-0812">Transmembrane</keyword>
<proteinExistence type="predicted"/>
<feature type="compositionally biased region" description="Basic and acidic residues" evidence="1">
    <location>
        <begin position="500"/>
        <end position="528"/>
    </location>
</feature>
<gene>
    <name evidence="3" type="ORF">M9Y10_030354</name>
</gene>
<keyword evidence="2" id="KW-1133">Transmembrane helix</keyword>
<feature type="region of interest" description="Disordered" evidence="1">
    <location>
        <begin position="295"/>
        <end position="333"/>
    </location>
</feature>
<feature type="compositionally biased region" description="Basic residues" evidence="1">
    <location>
        <begin position="322"/>
        <end position="333"/>
    </location>
</feature>
<dbReference type="Proteomes" id="UP001470230">
    <property type="component" value="Unassembled WGS sequence"/>
</dbReference>
<name>A0ABR2KSZ5_9EUKA</name>
<feature type="region of interest" description="Disordered" evidence="1">
    <location>
        <begin position="386"/>
        <end position="407"/>
    </location>
</feature>
<organism evidence="3 4">
    <name type="scientific">Tritrichomonas musculus</name>
    <dbReference type="NCBI Taxonomy" id="1915356"/>
    <lineage>
        <taxon>Eukaryota</taxon>
        <taxon>Metamonada</taxon>
        <taxon>Parabasalia</taxon>
        <taxon>Tritrichomonadida</taxon>
        <taxon>Tritrichomonadidae</taxon>
        <taxon>Tritrichomonas</taxon>
    </lineage>
</organism>
<evidence type="ECO:0000256" key="2">
    <source>
        <dbReference type="SAM" id="Phobius"/>
    </source>
</evidence>
<comment type="caution">
    <text evidence="3">The sequence shown here is derived from an EMBL/GenBank/DDBJ whole genome shotgun (WGS) entry which is preliminary data.</text>
</comment>
<feature type="compositionally biased region" description="Polar residues" evidence="1">
    <location>
        <begin position="295"/>
        <end position="315"/>
    </location>
</feature>
<accession>A0ABR2KSZ5</accession>
<evidence type="ECO:0000313" key="3">
    <source>
        <dbReference type="EMBL" id="KAK8893090.1"/>
    </source>
</evidence>
<dbReference type="EMBL" id="JAPFFF010000004">
    <property type="protein sequence ID" value="KAK8893090.1"/>
    <property type="molecule type" value="Genomic_DNA"/>
</dbReference>
<protein>
    <submittedName>
        <fullName evidence="3">Uncharacterized protein</fullName>
    </submittedName>
</protein>
<feature type="compositionally biased region" description="Basic and acidic residues" evidence="1">
    <location>
        <begin position="543"/>
        <end position="555"/>
    </location>
</feature>
<evidence type="ECO:0000256" key="1">
    <source>
        <dbReference type="SAM" id="MobiDB-lite"/>
    </source>
</evidence>
<feature type="region of interest" description="Disordered" evidence="1">
    <location>
        <begin position="469"/>
        <end position="555"/>
    </location>
</feature>
<feature type="compositionally biased region" description="Polar residues" evidence="1">
    <location>
        <begin position="625"/>
        <end position="634"/>
    </location>
</feature>
<feature type="region of interest" description="Disordered" evidence="1">
    <location>
        <begin position="589"/>
        <end position="634"/>
    </location>
</feature>
<keyword evidence="4" id="KW-1185">Reference proteome</keyword>